<sequence>MPAAPTAADVPGGGDLALCASVVVCSLLYIVPILGAGRAIQCYRIALGSVLVLTGLTLWRRWPKTFATLKDPAFFQSPDFGFLMVCFLLQMSPPLPFVLMPHVAYGAFHLVRALGPDRIGRVPFGFVRERATWLGSDEGIQMVLAFGALSEIMVALFTPVTLVVHGARGIAVSFVYGQYLTKRYKTSWWTRTSIVALDEKAQGLMRHRYCPAIVTKAYEKIKSAVVAYANR</sequence>
<evidence type="ECO:0000313" key="7">
    <source>
        <dbReference type="EMBL" id="CAE0770834.1"/>
    </source>
</evidence>
<dbReference type="GO" id="GO:0071786">
    <property type="term" value="P:endoplasmic reticulum tubular network organization"/>
    <property type="evidence" value="ECO:0007669"/>
    <property type="project" value="TreeGrafter"/>
</dbReference>
<dbReference type="GO" id="GO:0061024">
    <property type="term" value="P:membrane organization"/>
    <property type="evidence" value="ECO:0007669"/>
    <property type="project" value="TreeGrafter"/>
</dbReference>
<name>A0A7S4F3V7_CHRCT</name>
<evidence type="ECO:0000256" key="4">
    <source>
        <dbReference type="ARBA" id="ARBA00022989"/>
    </source>
</evidence>
<dbReference type="InterPro" id="IPR051645">
    <property type="entry name" value="PER33/POM33_regulator"/>
</dbReference>
<keyword evidence="5 6" id="KW-0472">Membrane</keyword>
<keyword evidence="3 6" id="KW-0812">Transmembrane</keyword>
<evidence type="ECO:0000256" key="6">
    <source>
        <dbReference type="SAM" id="Phobius"/>
    </source>
</evidence>
<feature type="transmembrane region" description="Helical" evidence="6">
    <location>
        <begin position="82"/>
        <end position="108"/>
    </location>
</feature>
<dbReference type="Pfam" id="PF03661">
    <property type="entry name" value="TMEM33_Pom33"/>
    <property type="match status" value="1"/>
</dbReference>
<evidence type="ECO:0000256" key="1">
    <source>
        <dbReference type="ARBA" id="ARBA00004141"/>
    </source>
</evidence>
<comment type="subcellular location">
    <subcellularLocation>
        <location evidence="1">Membrane</location>
        <topology evidence="1">Multi-pass membrane protein</topology>
    </subcellularLocation>
</comment>
<reference evidence="7" key="1">
    <citation type="submission" date="2021-01" db="EMBL/GenBank/DDBJ databases">
        <authorList>
            <person name="Corre E."/>
            <person name="Pelletier E."/>
            <person name="Niang G."/>
            <person name="Scheremetjew M."/>
            <person name="Finn R."/>
            <person name="Kale V."/>
            <person name="Holt S."/>
            <person name="Cochrane G."/>
            <person name="Meng A."/>
            <person name="Brown T."/>
            <person name="Cohen L."/>
        </authorList>
    </citation>
    <scope>NUCLEOTIDE SEQUENCE</scope>
    <source>
        <strain evidence="7">CCMP645</strain>
    </source>
</reference>
<feature type="transmembrane region" description="Helical" evidence="6">
    <location>
        <begin position="12"/>
        <end position="31"/>
    </location>
</feature>
<feature type="transmembrane region" description="Helical" evidence="6">
    <location>
        <begin position="43"/>
        <end position="62"/>
    </location>
</feature>
<comment type="similarity">
    <text evidence="2">Belongs to the PER33/POM33 family.</text>
</comment>
<dbReference type="PANTHER" id="PTHR12703">
    <property type="entry name" value="TRANSMEMBRANE PROTEIN 33"/>
    <property type="match status" value="1"/>
</dbReference>
<dbReference type="PANTHER" id="PTHR12703:SF4">
    <property type="entry name" value="TRANSMEMBRANE PROTEIN 33"/>
    <property type="match status" value="1"/>
</dbReference>
<evidence type="ECO:0000256" key="2">
    <source>
        <dbReference type="ARBA" id="ARBA00007322"/>
    </source>
</evidence>
<organism evidence="7">
    <name type="scientific">Chrysotila carterae</name>
    <name type="common">Marine alga</name>
    <name type="synonym">Syracosphaera carterae</name>
    <dbReference type="NCBI Taxonomy" id="13221"/>
    <lineage>
        <taxon>Eukaryota</taxon>
        <taxon>Haptista</taxon>
        <taxon>Haptophyta</taxon>
        <taxon>Prymnesiophyceae</taxon>
        <taxon>Isochrysidales</taxon>
        <taxon>Isochrysidaceae</taxon>
        <taxon>Chrysotila</taxon>
    </lineage>
</organism>
<dbReference type="GO" id="GO:0016020">
    <property type="term" value="C:membrane"/>
    <property type="evidence" value="ECO:0007669"/>
    <property type="project" value="UniProtKB-SubCell"/>
</dbReference>
<dbReference type="GO" id="GO:0005783">
    <property type="term" value="C:endoplasmic reticulum"/>
    <property type="evidence" value="ECO:0007669"/>
    <property type="project" value="TreeGrafter"/>
</dbReference>
<dbReference type="EMBL" id="HBIZ01036785">
    <property type="protein sequence ID" value="CAE0770834.1"/>
    <property type="molecule type" value="Transcribed_RNA"/>
</dbReference>
<dbReference type="InterPro" id="IPR005344">
    <property type="entry name" value="TMEM33/Pom33"/>
</dbReference>
<dbReference type="AlphaFoldDB" id="A0A7S4F3V7"/>
<gene>
    <name evidence="7" type="ORF">PCAR00345_LOCUS23446</name>
</gene>
<protein>
    <submittedName>
        <fullName evidence="7">Uncharacterized protein</fullName>
    </submittedName>
</protein>
<accession>A0A7S4F3V7</accession>
<evidence type="ECO:0000256" key="3">
    <source>
        <dbReference type="ARBA" id="ARBA00022692"/>
    </source>
</evidence>
<keyword evidence="4 6" id="KW-1133">Transmembrane helix</keyword>
<proteinExistence type="inferred from homology"/>
<evidence type="ECO:0000256" key="5">
    <source>
        <dbReference type="ARBA" id="ARBA00023136"/>
    </source>
</evidence>